<dbReference type="SUPFAM" id="SSF54980">
    <property type="entry name" value="EF-G C-terminal domain-like"/>
    <property type="match status" value="2"/>
</dbReference>
<dbReference type="SUPFAM" id="SSF52540">
    <property type="entry name" value="P-loop containing nucleoside triphosphate hydrolases"/>
    <property type="match status" value="1"/>
</dbReference>
<dbReference type="InterPro" id="IPR006297">
    <property type="entry name" value="EF-4"/>
</dbReference>
<dbReference type="PRINTS" id="PR00315">
    <property type="entry name" value="ELONGATNFCT"/>
</dbReference>
<keyword evidence="4 7" id="KW-0648">Protein biosynthesis</keyword>
<feature type="domain" description="Tr-type G" evidence="8">
    <location>
        <begin position="17"/>
        <end position="199"/>
    </location>
</feature>
<keyword evidence="2 7" id="KW-0547">Nucleotide-binding</keyword>
<evidence type="ECO:0000256" key="1">
    <source>
        <dbReference type="ARBA" id="ARBA00005454"/>
    </source>
</evidence>
<keyword evidence="10" id="KW-1185">Reference proteome</keyword>
<sequence>MPATPVNVPEPSRTDPALIRNFCIIAHIDHGKSTLADRMLQITGVVDARQMRAQYLDRMDIERERGITIKSQAVRLPWTAEDGRTYVLNMIDTPGHVDFTYEVSRSLAACEGAILLVDAAQGIEAQTLANLYLALENDLQIIPVLNKIDLPAAQPEKYAEELAHIIGCEPSDVLRVSGKTGEGVAELLNEAVRLVPAPVGVADAPARAMIFDSVYDSYRGVVTYVRVVDGQLNKRERIQMMSTGATHELLEIGVISPEPKPADGLGVGEVGYIITGVKDVRQSRVGDTITSLHKGATEALGGYKDPRPMVFSGLYPLDGSDYPELRDALDKLQLNDAALVYEPETSAALGFGFRCGFLGLLHLEIIRERLEREFGLDLISTAPSVVYRVVMEDGTEHTVTNPSEFPGGKISEVHEPVVRSTVLAPSEYVGAIMELCQSRRGSLLGMDYLSEDRVELRYTLPLAEIVFDFFDQLKSKTRGYASLDYEPTGEQMADLVKVDILLQGEAVDAFSAIVHKDKAYNYGVEMTKKLRELIPRQQFEVPIQAAIGARVIARENIRAIRKDVLAKCYGGDISRKRKLLEKQKEGKKRMKMVGRVEVPQEAFIAALSTDSDGPKKEK</sequence>
<dbReference type="NCBIfam" id="TIGR00231">
    <property type="entry name" value="small_GTP"/>
    <property type="match status" value="1"/>
</dbReference>
<keyword evidence="9" id="KW-0251">Elongation factor</keyword>
<dbReference type="SUPFAM" id="SSF50447">
    <property type="entry name" value="Translation proteins"/>
    <property type="match status" value="1"/>
</dbReference>
<dbReference type="Gene3D" id="2.40.30.10">
    <property type="entry name" value="Translation factors"/>
    <property type="match status" value="1"/>
</dbReference>
<dbReference type="NCBIfam" id="TIGR01393">
    <property type="entry name" value="lepA"/>
    <property type="match status" value="1"/>
</dbReference>
<dbReference type="Pfam" id="PF00679">
    <property type="entry name" value="EFG_C"/>
    <property type="match status" value="1"/>
</dbReference>
<evidence type="ECO:0000256" key="5">
    <source>
        <dbReference type="ARBA" id="ARBA00023134"/>
    </source>
</evidence>
<organism evidence="9 10">
    <name type="scientific">Yinghuangia aomiensis</name>
    <dbReference type="NCBI Taxonomy" id="676205"/>
    <lineage>
        <taxon>Bacteria</taxon>
        <taxon>Bacillati</taxon>
        <taxon>Actinomycetota</taxon>
        <taxon>Actinomycetes</taxon>
        <taxon>Kitasatosporales</taxon>
        <taxon>Streptomycetaceae</taxon>
        <taxon>Yinghuangia</taxon>
    </lineage>
</organism>
<accession>A0ABP9HW84</accession>
<evidence type="ECO:0000256" key="6">
    <source>
        <dbReference type="ARBA" id="ARBA00023136"/>
    </source>
</evidence>
<comment type="subcellular location">
    <subcellularLocation>
        <location evidence="7">Cell membrane</location>
        <topology evidence="7">Peripheral membrane protein</topology>
        <orientation evidence="7">Cytoplasmic side</orientation>
    </subcellularLocation>
</comment>
<dbReference type="Pfam" id="PF06421">
    <property type="entry name" value="LepA_C"/>
    <property type="match status" value="1"/>
</dbReference>
<dbReference type="Proteomes" id="UP001500466">
    <property type="component" value="Unassembled WGS sequence"/>
</dbReference>
<evidence type="ECO:0000313" key="9">
    <source>
        <dbReference type="EMBL" id="GAA4979552.1"/>
    </source>
</evidence>
<comment type="similarity">
    <text evidence="1 7">Belongs to the TRAFAC class translation factor GTPase superfamily. Classic translation factor GTPase family. LepA subfamily.</text>
</comment>
<dbReference type="PROSITE" id="PS51722">
    <property type="entry name" value="G_TR_2"/>
    <property type="match status" value="1"/>
</dbReference>
<dbReference type="CDD" id="cd03699">
    <property type="entry name" value="EF4_II"/>
    <property type="match status" value="1"/>
</dbReference>
<comment type="catalytic activity">
    <reaction evidence="7">
        <text>GTP + H2O = GDP + phosphate + H(+)</text>
        <dbReference type="Rhea" id="RHEA:19669"/>
        <dbReference type="ChEBI" id="CHEBI:15377"/>
        <dbReference type="ChEBI" id="CHEBI:15378"/>
        <dbReference type="ChEBI" id="CHEBI:37565"/>
        <dbReference type="ChEBI" id="CHEBI:43474"/>
        <dbReference type="ChEBI" id="CHEBI:58189"/>
        <dbReference type="EC" id="3.6.5.n1"/>
    </reaction>
</comment>
<dbReference type="SMART" id="SM00838">
    <property type="entry name" value="EFG_C"/>
    <property type="match status" value="1"/>
</dbReference>
<dbReference type="InterPro" id="IPR035654">
    <property type="entry name" value="LepA_IV"/>
</dbReference>
<dbReference type="InterPro" id="IPR009000">
    <property type="entry name" value="Transl_B-barrel_sf"/>
</dbReference>
<dbReference type="CDD" id="cd01890">
    <property type="entry name" value="LepA"/>
    <property type="match status" value="1"/>
</dbReference>
<dbReference type="HAMAP" id="MF_00071">
    <property type="entry name" value="LepA"/>
    <property type="match status" value="1"/>
</dbReference>
<feature type="binding site" evidence="7">
    <location>
        <begin position="146"/>
        <end position="149"/>
    </location>
    <ligand>
        <name>GTP</name>
        <dbReference type="ChEBI" id="CHEBI:37565"/>
    </ligand>
</feature>
<dbReference type="InterPro" id="IPR027417">
    <property type="entry name" value="P-loop_NTPase"/>
</dbReference>
<dbReference type="PANTHER" id="PTHR43512:SF4">
    <property type="entry name" value="TRANSLATION FACTOR GUF1 HOMOLOG, CHLOROPLASTIC"/>
    <property type="match status" value="1"/>
</dbReference>
<dbReference type="Gene3D" id="3.30.70.240">
    <property type="match status" value="1"/>
</dbReference>
<dbReference type="Pfam" id="PF03144">
    <property type="entry name" value="GTP_EFTU_D2"/>
    <property type="match status" value="1"/>
</dbReference>
<dbReference type="Pfam" id="PF00009">
    <property type="entry name" value="GTP_EFTU"/>
    <property type="match status" value="1"/>
</dbReference>
<feature type="binding site" evidence="7">
    <location>
        <begin position="29"/>
        <end position="34"/>
    </location>
    <ligand>
        <name>GTP</name>
        <dbReference type="ChEBI" id="CHEBI:37565"/>
    </ligand>
</feature>
<reference evidence="10" key="1">
    <citation type="journal article" date="2019" name="Int. J. Syst. Evol. Microbiol.">
        <title>The Global Catalogue of Microorganisms (GCM) 10K type strain sequencing project: providing services to taxonomists for standard genome sequencing and annotation.</title>
        <authorList>
            <consortium name="The Broad Institute Genomics Platform"/>
            <consortium name="The Broad Institute Genome Sequencing Center for Infectious Disease"/>
            <person name="Wu L."/>
            <person name="Ma J."/>
        </authorList>
    </citation>
    <scope>NUCLEOTIDE SEQUENCE [LARGE SCALE GENOMIC DNA]</scope>
    <source>
        <strain evidence="10">JCM 17986</strain>
    </source>
</reference>
<evidence type="ECO:0000259" key="8">
    <source>
        <dbReference type="PROSITE" id="PS51722"/>
    </source>
</evidence>
<name>A0ABP9HW84_9ACTN</name>
<dbReference type="InterPro" id="IPR013842">
    <property type="entry name" value="LepA_CTD"/>
</dbReference>
<dbReference type="PROSITE" id="PS00301">
    <property type="entry name" value="G_TR_1"/>
    <property type="match status" value="1"/>
</dbReference>
<proteinExistence type="inferred from homology"/>
<comment type="caution">
    <text evidence="9">The sequence shown here is derived from an EMBL/GenBank/DDBJ whole genome shotgun (WGS) entry which is preliminary data.</text>
</comment>
<evidence type="ECO:0000313" key="10">
    <source>
        <dbReference type="Proteomes" id="UP001500466"/>
    </source>
</evidence>
<dbReference type="CDD" id="cd03709">
    <property type="entry name" value="lepA_C"/>
    <property type="match status" value="1"/>
</dbReference>
<keyword evidence="3 7" id="KW-0378">Hydrolase</keyword>
<evidence type="ECO:0000256" key="3">
    <source>
        <dbReference type="ARBA" id="ARBA00022801"/>
    </source>
</evidence>
<dbReference type="GO" id="GO:0003746">
    <property type="term" value="F:translation elongation factor activity"/>
    <property type="evidence" value="ECO:0007669"/>
    <property type="project" value="UniProtKB-KW"/>
</dbReference>
<evidence type="ECO:0000256" key="7">
    <source>
        <dbReference type="HAMAP-Rule" id="MF_00071"/>
    </source>
</evidence>
<dbReference type="EC" id="3.6.5.n1" evidence="7"/>
<evidence type="ECO:0000256" key="2">
    <source>
        <dbReference type="ARBA" id="ARBA00022741"/>
    </source>
</evidence>
<evidence type="ECO:0000256" key="4">
    <source>
        <dbReference type="ARBA" id="ARBA00022917"/>
    </source>
</evidence>
<gene>
    <name evidence="7 9" type="primary">lepA</name>
    <name evidence="9" type="ORF">GCM10023205_55230</name>
</gene>
<dbReference type="InterPro" id="IPR000640">
    <property type="entry name" value="EFG_V-like"/>
</dbReference>
<dbReference type="CDD" id="cd16260">
    <property type="entry name" value="EF4_III"/>
    <property type="match status" value="1"/>
</dbReference>
<dbReference type="PANTHER" id="PTHR43512">
    <property type="entry name" value="TRANSLATION FACTOR GUF1-RELATED"/>
    <property type="match status" value="1"/>
</dbReference>
<protein>
    <recommendedName>
        <fullName evidence="7">Elongation factor 4</fullName>
        <shortName evidence="7">EF-4</shortName>
        <ecNumber evidence="7">3.6.5.n1</ecNumber>
    </recommendedName>
    <alternativeName>
        <fullName evidence="7">Ribosomal back-translocase LepA</fullName>
    </alternativeName>
</protein>
<dbReference type="EMBL" id="BAABHS010000021">
    <property type="protein sequence ID" value="GAA4979552.1"/>
    <property type="molecule type" value="Genomic_DNA"/>
</dbReference>
<dbReference type="InterPro" id="IPR000795">
    <property type="entry name" value="T_Tr_GTP-bd_dom"/>
</dbReference>
<keyword evidence="6 7" id="KW-0472">Membrane</keyword>
<keyword evidence="7" id="KW-1003">Cell membrane</keyword>
<dbReference type="Gene3D" id="3.40.50.300">
    <property type="entry name" value="P-loop containing nucleotide triphosphate hydrolases"/>
    <property type="match status" value="1"/>
</dbReference>
<dbReference type="InterPro" id="IPR038363">
    <property type="entry name" value="LepA_C_sf"/>
</dbReference>
<keyword evidence="5 7" id="KW-0342">GTP-binding</keyword>
<dbReference type="RefSeq" id="WP_345678401.1">
    <property type="nucleotide sequence ID" value="NZ_BAABHS010000021.1"/>
</dbReference>
<comment type="function">
    <text evidence="7">Required for accurate and efficient protein synthesis under certain stress conditions. May act as a fidelity factor of the translation reaction, by catalyzing a one-codon backward translocation of tRNAs on improperly translocated ribosomes. Back-translocation proceeds from a post-translocation (POST) complex to a pre-translocation (PRE) complex, thus giving elongation factor G a second chance to translocate the tRNAs correctly. Binds to ribosomes in a GTP-dependent manner.</text>
</comment>
<dbReference type="InterPro" id="IPR035647">
    <property type="entry name" value="EFG_III/V"/>
</dbReference>
<dbReference type="Gene3D" id="3.30.70.870">
    <property type="entry name" value="Elongation Factor G (Translational Gtpase), domain 3"/>
    <property type="match status" value="1"/>
</dbReference>
<dbReference type="InterPro" id="IPR005225">
    <property type="entry name" value="Small_GTP-bd"/>
</dbReference>
<dbReference type="InterPro" id="IPR031157">
    <property type="entry name" value="G_TR_CS"/>
</dbReference>
<dbReference type="InterPro" id="IPR004161">
    <property type="entry name" value="EFTu-like_2"/>
</dbReference>
<dbReference type="Gene3D" id="3.30.70.2570">
    <property type="entry name" value="Elongation factor 4, C-terminal domain"/>
    <property type="match status" value="1"/>
</dbReference>